<dbReference type="Pfam" id="PF11015">
    <property type="entry name" value="DUF2853"/>
    <property type="match status" value="1"/>
</dbReference>
<dbReference type="Proteomes" id="UP001500432">
    <property type="component" value="Unassembled WGS sequence"/>
</dbReference>
<evidence type="ECO:0008006" key="3">
    <source>
        <dbReference type="Google" id="ProtNLM"/>
    </source>
</evidence>
<dbReference type="Gene3D" id="1.10.238.120">
    <property type="entry name" value="Jann4075-like"/>
    <property type="match status" value="1"/>
</dbReference>
<dbReference type="InterPro" id="IPR021274">
    <property type="entry name" value="DUF2853"/>
</dbReference>
<dbReference type="RefSeq" id="WP_344301140.1">
    <property type="nucleotide sequence ID" value="NZ_BAAAQW010000014.1"/>
</dbReference>
<protein>
    <recommendedName>
        <fullName evidence="3">DUF2853 family protein</fullName>
    </recommendedName>
</protein>
<sequence length="109" mass="12074">MAVDWAEQIKKFAPNADDEAAAGIIRHCGISLQSADASLVSFGDKSETVRIRDGFLKKKLGRTEDDETLDAAIQSVGDKMKGTSRRQRPTVYYLLADHFGQLDLFKKAK</sequence>
<gene>
    <name evidence="1" type="ORF">GCM10009849_35240</name>
</gene>
<dbReference type="EMBL" id="BAAAQW010000014">
    <property type="protein sequence ID" value="GAA2203324.1"/>
    <property type="molecule type" value="Genomic_DNA"/>
</dbReference>
<dbReference type="SUPFAM" id="SSF158587">
    <property type="entry name" value="Jann4075-like"/>
    <property type="match status" value="1"/>
</dbReference>
<evidence type="ECO:0000313" key="1">
    <source>
        <dbReference type="EMBL" id="GAA2203324.1"/>
    </source>
</evidence>
<proteinExistence type="predicted"/>
<evidence type="ECO:0000313" key="2">
    <source>
        <dbReference type="Proteomes" id="UP001500432"/>
    </source>
</evidence>
<reference evidence="2" key="1">
    <citation type="journal article" date="2019" name="Int. J. Syst. Evol. Microbiol.">
        <title>The Global Catalogue of Microorganisms (GCM) 10K type strain sequencing project: providing services to taxonomists for standard genome sequencing and annotation.</title>
        <authorList>
            <consortium name="The Broad Institute Genomics Platform"/>
            <consortium name="The Broad Institute Genome Sequencing Center for Infectious Disease"/>
            <person name="Wu L."/>
            <person name="Ma J."/>
        </authorList>
    </citation>
    <scope>NUCLEOTIDE SEQUENCE [LARGE SCALE GENOMIC DNA]</scope>
    <source>
        <strain evidence="2">JCM 16034</strain>
    </source>
</reference>
<keyword evidence="2" id="KW-1185">Reference proteome</keyword>
<accession>A0ABP5NUR2</accession>
<comment type="caution">
    <text evidence="1">The sequence shown here is derived from an EMBL/GenBank/DDBJ whole genome shotgun (WGS) entry which is preliminary data.</text>
</comment>
<organism evidence="1 2">
    <name type="scientific">Sinomonas flava</name>
    <dbReference type="NCBI Taxonomy" id="496857"/>
    <lineage>
        <taxon>Bacteria</taxon>
        <taxon>Bacillati</taxon>
        <taxon>Actinomycetota</taxon>
        <taxon>Actinomycetes</taxon>
        <taxon>Micrococcales</taxon>
        <taxon>Micrococcaceae</taxon>
        <taxon>Sinomonas</taxon>
    </lineage>
</organism>
<dbReference type="InterPro" id="IPR023154">
    <property type="entry name" value="Jann4075-like_sf"/>
</dbReference>
<name>A0ABP5NUR2_9MICC</name>